<reference evidence="3" key="1">
    <citation type="journal article" date="2019" name="Int. J. Syst. Evol. Microbiol.">
        <title>The Global Catalogue of Microorganisms (GCM) 10K type strain sequencing project: providing services to taxonomists for standard genome sequencing and annotation.</title>
        <authorList>
            <consortium name="The Broad Institute Genomics Platform"/>
            <consortium name="The Broad Institute Genome Sequencing Center for Infectious Disease"/>
            <person name="Wu L."/>
            <person name="Ma J."/>
        </authorList>
    </citation>
    <scope>NUCLEOTIDE SEQUENCE [LARGE SCALE GENOMIC DNA]</scope>
    <source>
        <strain evidence="3">CGMCC 4.1621</strain>
    </source>
</reference>
<gene>
    <name evidence="2" type="ORF">ACFQIC_12685</name>
</gene>
<comment type="caution">
    <text evidence="2">The sequence shown here is derived from an EMBL/GenBank/DDBJ whole genome shotgun (WGS) entry which is preliminary data.</text>
</comment>
<feature type="transmembrane region" description="Helical" evidence="1">
    <location>
        <begin position="26"/>
        <end position="45"/>
    </location>
</feature>
<dbReference type="EMBL" id="JBHSZV010000032">
    <property type="protein sequence ID" value="MFC7062711.1"/>
    <property type="molecule type" value="Genomic_DNA"/>
</dbReference>
<evidence type="ECO:0000313" key="3">
    <source>
        <dbReference type="Proteomes" id="UP001596410"/>
    </source>
</evidence>
<keyword evidence="3" id="KW-1185">Reference proteome</keyword>
<keyword evidence="1" id="KW-0472">Membrane</keyword>
<evidence type="ECO:0000313" key="2">
    <source>
        <dbReference type="EMBL" id="MFC7062711.1"/>
    </source>
</evidence>
<sequence>MKHRQLEILLWSIAFPGFGQLLNHHFIKGLVFILFEVIINMNSLFNTAIKLSFTGEIQEAVEVTNYQWLMFYPCLYVFAIWDAYKNSQINPPPYAFLPFVFSAYFITVGLIYSPHFKLFGILLGPIWLPILSIIPGIIVGFGIRWIILSVSEKQSNPS</sequence>
<feature type="transmembrane region" description="Helical" evidence="1">
    <location>
        <begin position="96"/>
        <end position="114"/>
    </location>
</feature>
<protein>
    <submittedName>
        <fullName evidence="2">Uncharacterized protein</fullName>
    </submittedName>
</protein>
<dbReference type="Proteomes" id="UP001596410">
    <property type="component" value="Unassembled WGS sequence"/>
</dbReference>
<accession>A0ABW2EPB7</accession>
<keyword evidence="1" id="KW-0812">Transmembrane</keyword>
<keyword evidence="1" id="KW-1133">Transmembrane helix</keyword>
<feature type="transmembrane region" description="Helical" evidence="1">
    <location>
        <begin position="126"/>
        <end position="147"/>
    </location>
</feature>
<name>A0ABW2EPB7_9BACI</name>
<evidence type="ECO:0000256" key="1">
    <source>
        <dbReference type="SAM" id="Phobius"/>
    </source>
</evidence>
<dbReference type="RefSeq" id="WP_204709603.1">
    <property type="nucleotide sequence ID" value="NZ_JBHSZV010000032.1"/>
</dbReference>
<proteinExistence type="predicted"/>
<organism evidence="2 3">
    <name type="scientific">Halobacillus seohaensis</name>
    <dbReference type="NCBI Taxonomy" id="447421"/>
    <lineage>
        <taxon>Bacteria</taxon>
        <taxon>Bacillati</taxon>
        <taxon>Bacillota</taxon>
        <taxon>Bacilli</taxon>
        <taxon>Bacillales</taxon>
        <taxon>Bacillaceae</taxon>
        <taxon>Halobacillus</taxon>
    </lineage>
</organism>
<feature type="transmembrane region" description="Helical" evidence="1">
    <location>
        <begin position="65"/>
        <end position="84"/>
    </location>
</feature>